<dbReference type="OrthoDB" id="5045992at2759"/>
<comment type="caution">
    <text evidence="6">The sequence shown here is derived from an EMBL/GenBank/DDBJ whole genome shotgun (WGS) entry which is preliminary data.</text>
</comment>
<keyword evidence="7" id="KW-1185">Reference proteome</keyword>
<dbReference type="Gene3D" id="3.30.40.10">
    <property type="entry name" value="Zinc/RING finger domain, C3HC4 (zinc finger)"/>
    <property type="match status" value="1"/>
</dbReference>
<dbReference type="EMBL" id="JABFAI010000111">
    <property type="protein sequence ID" value="KAF4954881.1"/>
    <property type="molecule type" value="Genomic_DNA"/>
</dbReference>
<keyword evidence="3" id="KW-0862">Zinc</keyword>
<dbReference type="SUPFAM" id="SSF57850">
    <property type="entry name" value="RING/U-box"/>
    <property type="match status" value="1"/>
</dbReference>
<evidence type="ECO:0000256" key="4">
    <source>
        <dbReference type="PROSITE-ProRule" id="PRU00175"/>
    </source>
</evidence>
<keyword evidence="1" id="KW-0479">Metal-binding</keyword>
<accession>A0A8H4TBN9</accession>
<feature type="domain" description="RING-type" evidence="5">
    <location>
        <begin position="29"/>
        <end position="82"/>
    </location>
</feature>
<dbReference type="InterPro" id="IPR017907">
    <property type="entry name" value="Znf_RING_CS"/>
</dbReference>
<name>A0A8H4TBN9_9HYPO</name>
<dbReference type="InterPro" id="IPR001841">
    <property type="entry name" value="Znf_RING"/>
</dbReference>
<dbReference type="AlphaFoldDB" id="A0A8H4TBN9"/>
<dbReference type="Proteomes" id="UP000604273">
    <property type="component" value="Unassembled WGS sequence"/>
</dbReference>
<dbReference type="GO" id="GO:0008270">
    <property type="term" value="F:zinc ion binding"/>
    <property type="evidence" value="ECO:0007669"/>
    <property type="project" value="UniProtKB-KW"/>
</dbReference>
<reference evidence="6" key="1">
    <citation type="journal article" date="2020" name="BMC Genomics">
        <title>Correction to: Identification and distribution of gene clusters required for synthesis of sphingolipid metabolism inhibitors in diverse species of the filamentous fungus Fusarium.</title>
        <authorList>
            <person name="Kim H.S."/>
            <person name="Lohmar J.M."/>
            <person name="Busman M."/>
            <person name="Brown D.W."/>
            <person name="Naumann T.A."/>
            <person name="Divon H.H."/>
            <person name="Lysoe E."/>
            <person name="Uhlig S."/>
            <person name="Proctor R.H."/>
        </authorList>
    </citation>
    <scope>NUCLEOTIDE SEQUENCE</scope>
    <source>
        <strain evidence="6">NRRL 45417</strain>
    </source>
</reference>
<sequence>MTITETFFPALLQACDNDPSDALDIQLTCGICQEQITFADEAGPHLRAFVLACMHIFCNGCVEQMVAHSRSNNNHYACPACRNCLHCRTCRTPAKKGSLIHMNGEQSIPLLERIVRQRRNLWTCFDCDVKTYIVWLHAVMRVSKDYTEIVDNGQFIKISVKYQRKKWEFPSTVGDIDLKLVKKQSMPRDLEMPVKIIEDGLLKAHGIAGPDDGTMAFKYKIFFCEPRDKEHEMIAEQRSLIEHTEDQVRKSKMGYRKLITLELSFDLRDSWTDVNVRELMKKASNRAKRRGQERQ</sequence>
<organism evidence="6 7">
    <name type="scientific">Fusarium gaditjirri</name>
    <dbReference type="NCBI Taxonomy" id="282569"/>
    <lineage>
        <taxon>Eukaryota</taxon>
        <taxon>Fungi</taxon>
        <taxon>Dikarya</taxon>
        <taxon>Ascomycota</taxon>
        <taxon>Pezizomycotina</taxon>
        <taxon>Sordariomycetes</taxon>
        <taxon>Hypocreomycetidae</taxon>
        <taxon>Hypocreales</taxon>
        <taxon>Nectriaceae</taxon>
        <taxon>Fusarium</taxon>
        <taxon>Fusarium nisikadoi species complex</taxon>
    </lineage>
</organism>
<dbReference type="SMART" id="SM00184">
    <property type="entry name" value="RING"/>
    <property type="match status" value="1"/>
</dbReference>
<evidence type="ECO:0000313" key="6">
    <source>
        <dbReference type="EMBL" id="KAF4954881.1"/>
    </source>
</evidence>
<dbReference type="PROSITE" id="PS00518">
    <property type="entry name" value="ZF_RING_1"/>
    <property type="match status" value="1"/>
</dbReference>
<evidence type="ECO:0000256" key="1">
    <source>
        <dbReference type="ARBA" id="ARBA00022723"/>
    </source>
</evidence>
<evidence type="ECO:0000313" key="7">
    <source>
        <dbReference type="Proteomes" id="UP000604273"/>
    </source>
</evidence>
<evidence type="ECO:0000256" key="3">
    <source>
        <dbReference type="ARBA" id="ARBA00022833"/>
    </source>
</evidence>
<gene>
    <name evidence="6" type="ORF">FGADI_4983</name>
</gene>
<protein>
    <recommendedName>
        <fullName evidence="5">RING-type domain-containing protein</fullName>
    </recommendedName>
</protein>
<proteinExistence type="predicted"/>
<evidence type="ECO:0000259" key="5">
    <source>
        <dbReference type="PROSITE" id="PS50089"/>
    </source>
</evidence>
<dbReference type="InterPro" id="IPR013083">
    <property type="entry name" value="Znf_RING/FYVE/PHD"/>
</dbReference>
<evidence type="ECO:0000256" key="2">
    <source>
        <dbReference type="ARBA" id="ARBA00022771"/>
    </source>
</evidence>
<dbReference type="PROSITE" id="PS50089">
    <property type="entry name" value="ZF_RING_2"/>
    <property type="match status" value="1"/>
</dbReference>
<dbReference type="Pfam" id="PF13639">
    <property type="entry name" value="zf-RING_2"/>
    <property type="match status" value="1"/>
</dbReference>
<keyword evidence="2 4" id="KW-0863">Zinc-finger</keyword>
<reference evidence="6" key="2">
    <citation type="submission" date="2020-05" db="EMBL/GenBank/DDBJ databases">
        <authorList>
            <person name="Kim H.-S."/>
            <person name="Proctor R.H."/>
            <person name="Brown D.W."/>
        </authorList>
    </citation>
    <scope>NUCLEOTIDE SEQUENCE</scope>
    <source>
        <strain evidence="6">NRRL 45417</strain>
    </source>
</reference>